<dbReference type="HOGENOM" id="CLU_3368953_0_0_1"/>
<dbReference type="KEGG" id="cbr:CBG_25328"/>
<evidence type="ECO:0000313" key="2">
    <source>
        <dbReference type="Proteomes" id="UP000008549"/>
    </source>
</evidence>
<dbReference type="EMBL" id="HE601064">
    <property type="protein sequence ID" value="CAR99206.1"/>
    <property type="molecule type" value="Genomic_DNA"/>
</dbReference>
<dbReference type="Proteomes" id="UP000008549">
    <property type="component" value="Unassembled WGS sequence"/>
</dbReference>
<reference evidence="1 2" key="2">
    <citation type="journal article" date="2011" name="PLoS Genet.">
        <title>Caenorhabditis briggsae recombinant inbred line genotypes reveal inter-strain incompatibility and the evolution of recombination.</title>
        <authorList>
            <person name="Ross J.A."/>
            <person name="Koboldt D.C."/>
            <person name="Staisch J.E."/>
            <person name="Chamberlin H.M."/>
            <person name="Gupta B.P."/>
            <person name="Miller R.D."/>
            <person name="Baird S.E."/>
            <person name="Haag E.S."/>
        </authorList>
    </citation>
    <scope>NUCLEOTIDE SEQUENCE [LARGE SCALE GENOMIC DNA]</scope>
    <source>
        <strain evidence="1 2">AF16</strain>
    </source>
</reference>
<protein>
    <submittedName>
        <fullName evidence="1">Protein CBG25328</fullName>
    </submittedName>
</protein>
<dbReference type="AlphaFoldDB" id="B6IH26"/>
<dbReference type="InParanoid" id="B6IH26"/>
<name>B6IH26_CAEBR</name>
<keyword evidence="2" id="KW-1185">Reference proteome</keyword>
<gene>
    <name evidence="1" type="ORF">CBG25328</name>
    <name evidence="1" type="ORF">CBG_25328</name>
</gene>
<dbReference type="GeneID" id="68916821"/>
<evidence type="ECO:0000313" key="1">
    <source>
        <dbReference type="EMBL" id="CAR99206.1"/>
    </source>
</evidence>
<dbReference type="RefSeq" id="XP_045098773.1">
    <property type="nucleotide sequence ID" value="XM_045236165.1"/>
</dbReference>
<dbReference type="CTD" id="68916821"/>
<reference evidence="1 2" key="1">
    <citation type="journal article" date="2003" name="PLoS Biol.">
        <title>The genome sequence of Caenorhabditis briggsae: a platform for comparative genomics.</title>
        <authorList>
            <person name="Stein L.D."/>
            <person name="Bao Z."/>
            <person name="Blasiar D."/>
            <person name="Blumenthal T."/>
            <person name="Brent M.R."/>
            <person name="Chen N."/>
            <person name="Chinwalla A."/>
            <person name="Clarke L."/>
            <person name="Clee C."/>
            <person name="Coghlan A."/>
            <person name="Coulson A."/>
            <person name="D'Eustachio P."/>
            <person name="Fitch D.H."/>
            <person name="Fulton L.A."/>
            <person name="Fulton R.E."/>
            <person name="Griffiths-Jones S."/>
            <person name="Harris T.W."/>
            <person name="Hillier L.W."/>
            <person name="Kamath R."/>
            <person name="Kuwabara P.E."/>
            <person name="Mardis E.R."/>
            <person name="Marra M.A."/>
            <person name="Miner T.L."/>
            <person name="Minx P."/>
            <person name="Mullikin J.C."/>
            <person name="Plumb R.W."/>
            <person name="Rogers J."/>
            <person name="Schein J.E."/>
            <person name="Sohrmann M."/>
            <person name="Spieth J."/>
            <person name="Stajich J.E."/>
            <person name="Wei C."/>
            <person name="Willey D."/>
            <person name="Wilson R.K."/>
            <person name="Durbin R."/>
            <person name="Waterston R.H."/>
        </authorList>
    </citation>
    <scope>NUCLEOTIDE SEQUENCE [LARGE SCALE GENOMIC DNA]</scope>
    <source>
        <strain evidence="1 2">AF16</strain>
    </source>
</reference>
<proteinExistence type="predicted"/>
<accession>B6IH26</accession>
<sequence>MMREKNNKKEMKPQRAKKGIFEDGLLQFSFLLSEL</sequence>
<organism evidence="1 2">
    <name type="scientific">Caenorhabditis briggsae</name>
    <dbReference type="NCBI Taxonomy" id="6238"/>
    <lineage>
        <taxon>Eukaryota</taxon>
        <taxon>Metazoa</taxon>
        <taxon>Ecdysozoa</taxon>
        <taxon>Nematoda</taxon>
        <taxon>Chromadorea</taxon>
        <taxon>Rhabditida</taxon>
        <taxon>Rhabditina</taxon>
        <taxon>Rhabditomorpha</taxon>
        <taxon>Rhabditoidea</taxon>
        <taxon>Rhabditidae</taxon>
        <taxon>Peloderinae</taxon>
        <taxon>Caenorhabditis</taxon>
    </lineage>
</organism>